<evidence type="ECO:0000259" key="5">
    <source>
        <dbReference type="PROSITE" id="PS50931"/>
    </source>
</evidence>
<dbReference type="PROSITE" id="PS50931">
    <property type="entry name" value="HTH_LYSR"/>
    <property type="match status" value="1"/>
</dbReference>
<dbReference type="Pfam" id="PF03466">
    <property type="entry name" value="LysR_substrate"/>
    <property type="match status" value="1"/>
</dbReference>
<dbReference type="EMBL" id="BAABWN010000004">
    <property type="protein sequence ID" value="GAA6167618.1"/>
    <property type="molecule type" value="Genomic_DNA"/>
</dbReference>
<organism evidence="6 7">
    <name type="scientific">Sessilibacter corallicola</name>
    <dbReference type="NCBI Taxonomy" id="2904075"/>
    <lineage>
        <taxon>Bacteria</taxon>
        <taxon>Pseudomonadati</taxon>
        <taxon>Pseudomonadota</taxon>
        <taxon>Gammaproteobacteria</taxon>
        <taxon>Cellvibrionales</taxon>
        <taxon>Cellvibrionaceae</taxon>
        <taxon>Sessilibacter</taxon>
    </lineage>
</organism>
<dbReference type="InterPro" id="IPR036390">
    <property type="entry name" value="WH_DNA-bd_sf"/>
</dbReference>
<dbReference type="Proteomes" id="UP001465153">
    <property type="component" value="Unassembled WGS sequence"/>
</dbReference>
<dbReference type="PANTHER" id="PTHR30537">
    <property type="entry name" value="HTH-TYPE TRANSCRIPTIONAL REGULATOR"/>
    <property type="match status" value="1"/>
</dbReference>
<accession>A0ABQ0A7U9</accession>
<dbReference type="PANTHER" id="PTHR30537:SF26">
    <property type="entry name" value="GLYCINE CLEAVAGE SYSTEM TRANSCRIPTIONAL ACTIVATOR"/>
    <property type="match status" value="1"/>
</dbReference>
<keyword evidence="7" id="KW-1185">Reference proteome</keyword>
<evidence type="ECO:0000313" key="7">
    <source>
        <dbReference type="Proteomes" id="UP001465153"/>
    </source>
</evidence>
<dbReference type="PRINTS" id="PR00039">
    <property type="entry name" value="HTHLYSR"/>
</dbReference>
<protein>
    <submittedName>
        <fullName evidence="6">Transcriptional regulator GcvA</fullName>
    </submittedName>
</protein>
<evidence type="ECO:0000313" key="6">
    <source>
        <dbReference type="EMBL" id="GAA6167618.1"/>
    </source>
</evidence>
<dbReference type="Gene3D" id="1.10.10.10">
    <property type="entry name" value="Winged helix-like DNA-binding domain superfamily/Winged helix DNA-binding domain"/>
    <property type="match status" value="1"/>
</dbReference>
<comment type="caution">
    <text evidence="6">The sequence shown here is derived from an EMBL/GenBank/DDBJ whole genome shotgun (WGS) entry which is preliminary data.</text>
</comment>
<proteinExistence type="inferred from homology"/>
<dbReference type="SUPFAM" id="SSF53850">
    <property type="entry name" value="Periplasmic binding protein-like II"/>
    <property type="match status" value="1"/>
</dbReference>
<comment type="similarity">
    <text evidence="1">Belongs to the LysR transcriptional regulatory family.</text>
</comment>
<dbReference type="Gene3D" id="3.40.190.10">
    <property type="entry name" value="Periplasmic binding protein-like II"/>
    <property type="match status" value="2"/>
</dbReference>
<dbReference type="SUPFAM" id="SSF46785">
    <property type="entry name" value="Winged helix' DNA-binding domain"/>
    <property type="match status" value="1"/>
</dbReference>
<dbReference type="Pfam" id="PF00126">
    <property type="entry name" value="HTH_1"/>
    <property type="match status" value="1"/>
</dbReference>
<dbReference type="InterPro" id="IPR058163">
    <property type="entry name" value="LysR-type_TF_proteobact-type"/>
</dbReference>
<evidence type="ECO:0000256" key="4">
    <source>
        <dbReference type="ARBA" id="ARBA00023163"/>
    </source>
</evidence>
<name>A0ABQ0A7U9_9GAMM</name>
<feature type="domain" description="HTH lysR-type" evidence="5">
    <location>
        <begin position="6"/>
        <end position="63"/>
    </location>
</feature>
<evidence type="ECO:0000256" key="1">
    <source>
        <dbReference type="ARBA" id="ARBA00009437"/>
    </source>
</evidence>
<dbReference type="RefSeq" id="WP_353302212.1">
    <property type="nucleotide sequence ID" value="NZ_BAABWN010000004.1"/>
</dbReference>
<keyword evidence="4" id="KW-0804">Transcription</keyword>
<evidence type="ECO:0000256" key="2">
    <source>
        <dbReference type="ARBA" id="ARBA00023015"/>
    </source>
</evidence>
<gene>
    <name evidence="6" type="ORF">NBRC116591_14280</name>
</gene>
<keyword evidence="2" id="KW-0805">Transcription regulation</keyword>
<dbReference type="InterPro" id="IPR000847">
    <property type="entry name" value="LysR_HTH_N"/>
</dbReference>
<reference evidence="6 7" key="1">
    <citation type="submission" date="2024-04" db="EMBL/GenBank/DDBJ databases">
        <title>Draft genome sequence of Sessilibacter corallicola NBRC 116591.</title>
        <authorList>
            <person name="Miyakawa T."/>
            <person name="Kusuya Y."/>
            <person name="Miura T."/>
        </authorList>
    </citation>
    <scope>NUCLEOTIDE SEQUENCE [LARGE SCALE GENOMIC DNA]</scope>
    <source>
        <strain evidence="6 7">KU-00831-HH</strain>
    </source>
</reference>
<dbReference type="InterPro" id="IPR005119">
    <property type="entry name" value="LysR_subst-bd"/>
</dbReference>
<dbReference type="InterPro" id="IPR036388">
    <property type="entry name" value="WH-like_DNA-bd_sf"/>
</dbReference>
<sequence length="296" mass="33270">MDRRTLPLSALRAFESAAECLHLGRAGEKLGVSHGAISHQVRALEEQLAVKLFSRAHNKLALTPAGQRLYQSVKEGFDKIIDGARNINPQELSGSLVIACTQTIAASWAARHICEFYQKYPTIELHVREIEPLQQDIPLDVDIAICYGRPNSGNRAVKKLGAPPLFPVCSPALLQGRAPASRPQDITNFTIIHDGEVLWSRWFEKYGVNIEELNSNIYFSNTSQALAAARLGYGVALCNTFEAHDYIREGQLIKLFDLPIEEAQEYYIVTQFEPEKPLKVSIFEEWITRDRLIEPQ</sequence>
<keyword evidence="3" id="KW-0238">DNA-binding</keyword>
<evidence type="ECO:0000256" key="3">
    <source>
        <dbReference type="ARBA" id="ARBA00023125"/>
    </source>
</evidence>